<proteinExistence type="predicted"/>
<evidence type="ECO:0000313" key="2">
    <source>
        <dbReference type="Proteomes" id="UP000001955"/>
    </source>
</evidence>
<sequence length="200" mass="22274">MIENNEAPLLPDLPHITNDLFQEQLTDTFSKDFHSAGGNTESTGRLIKDFVHGASLERNVEPKNWLVTQFRKHADLWDNDESLVRDADDIVNTIHHQQELKASLAASLHKGKTRNNWIGKELERSAKNHGVINVGDYARGIDDALTQANELMKATITRNDGQFSQARNLDGFIAEVHHVNTFNVNAKAAGSSARAELVVK</sequence>
<evidence type="ECO:0000313" key="1">
    <source>
        <dbReference type="EMBL" id="AFJ46957.1"/>
    </source>
</evidence>
<accession>I2B8V3</accession>
<dbReference type="KEGG" id="ebt:EBL_c18630"/>
<reference evidence="1 2" key="1">
    <citation type="journal article" date="2012" name="J. Bacteriol.">
        <title>Complete genome sequence of the B12-producing Shimwellia blattae strain DSM 4481, isolated from a cockroach.</title>
        <authorList>
            <person name="Brzuszkiewicz E."/>
            <person name="Waschkowitz T."/>
            <person name="Wiezer A."/>
            <person name="Daniel R."/>
        </authorList>
    </citation>
    <scope>NUCLEOTIDE SEQUENCE [LARGE SCALE GENOMIC DNA]</scope>
    <source>
        <strain evidence="2">ATCC 29907 / DSM 4481 / JCM 1650 / NBRC 105725 / CDC 9005-74</strain>
    </source>
</reference>
<name>I2B8V3_SHIBC</name>
<organism evidence="1 2">
    <name type="scientific">Shimwellia blattae (strain ATCC 29907 / DSM 4481 / JCM 1650 / NBRC 105725 / CDC 9005-74)</name>
    <name type="common">Escherichia blattae</name>
    <dbReference type="NCBI Taxonomy" id="630626"/>
    <lineage>
        <taxon>Bacteria</taxon>
        <taxon>Pseudomonadati</taxon>
        <taxon>Pseudomonadota</taxon>
        <taxon>Gammaproteobacteria</taxon>
        <taxon>Enterobacterales</taxon>
        <taxon>Enterobacteriaceae</taxon>
        <taxon>Shimwellia</taxon>
    </lineage>
</organism>
<dbReference type="Proteomes" id="UP000001955">
    <property type="component" value="Chromosome"/>
</dbReference>
<dbReference type="HOGENOM" id="CLU_1365418_0_0_6"/>
<dbReference type="RefSeq" id="WP_002441048.1">
    <property type="nucleotide sequence ID" value="NC_017910.1"/>
</dbReference>
<accession>K6VW10</accession>
<keyword evidence="2" id="KW-1185">Reference proteome</keyword>
<protein>
    <submittedName>
        <fullName evidence="1">Uncharacterized protein</fullName>
    </submittedName>
</protein>
<dbReference type="OrthoDB" id="6830434at2"/>
<dbReference type="EMBL" id="CP001560">
    <property type="protein sequence ID" value="AFJ46957.1"/>
    <property type="molecule type" value="Genomic_DNA"/>
</dbReference>
<dbReference type="AlphaFoldDB" id="I2B8V3"/>
<gene>
    <name evidence="1" type="ordered locus">EBL_c18630</name>
</gene>
<dbReference type="STRING" id="630626.EBL_c18630"/>